<keyword evidence="4" id="KW-1185">Reference proteome</keyword>
<dbReference type="CDD" id="cd16325">
    <property type="entry name" value="LolA"/>
    <property type="match status" value="1"/>
</dbReference>
<dbReference type="InterPro" id="IPR029046">
    <property type="entry name" value="LolA/LolB/LppX"/>
</dbReference>
<dbReference type="RefSeq" id="WP_082326478.1">
    <property type="nucleotide sequence ID" value="NZ_LGIA01000165.1"/>
</dbReference>
<keyword evidence="1 2" id="KW-0732">Signal</keyword>
<dbReference type="PANTHER" id="PTHR35869:SF1">
    <property type="entry name" value="OUTER-MEMBRANE LIPOPROTEIN CARRIER PROTEIN"/>
    <property type="match status" value="1"/>
</dbReference>
<evidence type="ECO:0000256" key="2">
    <source>
        <dbReference type="SAM" id="SignalP"/>
    </source>
</evidence>
<dbReference type="OrthoDB" id="9810685at2"/>
<feature type="signal peptide" evidence="2">
    <location>
        <begin position="1"/>
        <end position="19"/>
    </location>
</feature>
<evidence type="ECO:0000256" key="1">
    <source>
        <dbReference type="ARBA" id="ARBA00022729"/>
    </source>
</evidence>
<feature type="chain" id="PRO_5005591310" description="Gliding motility protein" evidence="2">
    <location>
        <begin position="20"/>
        <end position="216"/>
    </location>
</feature>
<accession>A0A0L8V7K8</accession>
<dbReference type="InterPro" id="IPR004564">
    <property type="entry name" value="OM_lipoprot_carrier_LolA-like"/>
</dbReference>
<dbReference type="Gene3D" id="2.50.20.10">
    <property type="entry name" value="Lipoprotein localisation LolA/LolB/LppX"/>
    <property type="match status" value="1"/>
</dbReference>
<evidence type="ECO:0000313" key="4">
    <source>
        <dbReference type="Proteomes" id="UP000036958"/>
    </source>
</evidence>
<sequence>MKKLTFLMVVVLCWTMGMAQQDEKAKGILEQVTSTTRGYSTISASFKYVMENKAEGILEENNGKILMKGNQFHLDLSQLGMEVFNNGQTVWTYMKDAGEVTVAEADDEMNEMMDPSKLFTIYEEGFDYQFVEEKTIDGTPVYVIDLIPEDQQIEYSRIRIQVDKNRMLIRQADMIGHEGSNYIVVVEDLKTNVPASAADFEFDPGKHKGVEVIDLR</sequence>
<dbReference type="PANTHER" id="PTHR35869">
    <property type="entry name" value="OUTER-MEMBRANE LIPOPROTEIN CARRIER PROTEIN"/>
    <property type="match status" value="1"/>
</dbReference>
<dbReference type="EMBL" id="LGIA01000165">
    <property type="protein sequence ID" value="KOH44338.1"/>
    <property type="molecule type" value="Genomic_DNA"/>
</dbReference>
<name>A0A0L8V7K8_9BACT</name>
<dbReference type="Pfam" id="PF03548">
    <property type="entry name" value="LolA"/>
    <property type="match status" value="1"/>
</dbReference>
<reference evidence="4" key="1">
    <citation type="submission" date="2015-07" db="EMBL/GenBank/DDBJ databases">
        <title>Genome sequencing of Sunxiuqinia dokdonensis strain SK.</title>
        <authorList>
            <person name="Ahn S."/>
            <person name="Kim B.-C."/>
        </authorList>
    </citation>
    <scope>NUCLEOTIDE SEQUENCE [LARGE SCALE GENOMIC DNA]</scope>
    <source>
        <strain evidence="4">SK</strain>
    </source>
</reference>
<dbReference type="AlphaFoldDB" id="A0A0L8V7K8"/>
<dbReference type="SUPFAM" id="SSF89392">
    <property type="entry name" value="Prokaryotic lipoproteins and lipoprotein localization factors"/>
    <property type="match status" value="1"/>
</dbReference>
<evidence type="ECO:0000313" key="3">
    <source>
        <dbReference type="EMBL" id="KOH44338.1"/>
    </source>
</evidence>
<organism evidence="3 4">
    <name type="scientific">Sunxiuqinia dokdonensis</name>
    <dbReference type="NCBI Taxonomy" id="1409788"/>
    <lineage>
        <taxon>Bacteria</taxon>
        <taxon>Pseudomonadati</taxon>
        <taxon>Bacteroidota</taxon>
        <taxon>Bacteroidia</taxon>
        <taxon>Marinilabiliales</taxon>
        <taxon>Prolixibacteraceae</taxon>
        <taxon>Sunxiuqinia</taxon>
    </lineage>
</organism>
<comment type="caution">
    <text evidence="3">The sequence shown here is derived from an EMBL/GenBank/DDBJ whole genome shotgun (WGS) entry which is preliminary data.</text>
</comment>
<gene>
    <name evidence="3" type="ORF">NC99_28850</name>
</gene>
<dbReference type="STRING" id="1409788.NC99_28850"/>
<proteinExistence type="predicted"/>
<protein>
    <recommendedName>
        <fullName evidence="5">Gliding motility protein</fullName>
    </recommendedName>
</protein>
<dbReference type="Proteomes" id="UP000036958">
    <property type="component" value="Unassembled WGS sequence"/>
</dbReference>
<evidence type="ECO:0008006" key="5">
    <source>
        <dbReference type="Google" id="ProtNLM"/>
    </source>
</evidence>